<keyword evidence="5" id="KW-1185">Reference proteome</keyword>
<gene>
    <name evidence="4" type="ORF">GCM10018785_05010</name>
</gene>
<dbReference type="InterPro" id="IPR019734">
    <property type="entry name" value="TPR_rpt"/>
</dbReference>
<dbReference type="InterPro" id="IPR011990">
    <property type="entry name" value="TPR-like_helical_dom_sf"/>
</dbReference>
<evidence type="ECO:0000256" key="2">
    <source>
        <dbReference type="SAM" id="MobiDB-lite"/>
    </source>
</evidence>
<organism evidence="4 5">
    <name type="scientific">Streptomyces longispororuber</name>
    <dbReference type="NCBI Taxonomy" id="68230"/>
    <lineage>
        <taxon>Bacteria</taxon>
        <taxon>Bacillati</taxon>
        <taxon>Actinomycetota</taxon>
        <taxon>Actinomycetes</taxon>
        <taxon>Kitasatosporales</taxon>
        <taxon>Streptomycetaceae</taxon>
        <taxon>Streptomyces</taxon>
    </lineage>
</organism>
<dbReference type="Proteomes" id="UP000608024">
    <property type="component" value="Unassembled WGS sequence"/>
</dbReference>
<accession>A0A919DF72</accession>
<feature type="region of interest" description="Disordered" evidence="2">
    <location>
        <begin position="1"/>
        <end position="68"/>
    </location>
</feature>
<reference evidence="4" key="1">
    <citation type="journal article" date="2014" name="Int. J. Syst. Evol. Microbiol.">
        <title>Complete genome sequence of Corynebacterium casei LMG S-19264T (=DSM 44701T), isolated from a smear-ripened cheese.</title>
        <authorList>
            <consortium name="US DOE Joint Genome Institute (JGI-PGF)"/>
            <person name="Walter F."/>
            <person name="Albersmeier A."/>
            <person name="Kalinowski J."/>
            <person name="Ruckert C."/>
        </authorList>
    </citation>
    <scope>NUCLEOTIDE SEQUENCE</scope>
    <source>
        <strain evidence="4">JCM 4784</strain>
    </source>
</reference>
<evidence type="ECO:0000313" key="5">
    <source>
        <dbReference type="Proteomes" id="UP000608024"/>
    </source>
</evidence>
<feature type="compositionally biased region" description="Low complexity" evidence="2">
    <location>
        <begin position="1"/>
        <end position="11"/>
    </location>
</feature>
<dbReference type="Gene3D" id="1.25.40.10">
    <property type="entry name" value="Tetratricopeptide repeat domain"/>
    <property type="match status" value="1"/>
</dbReference>
<evidence type="ECO:0000313" key="4">
    <source>
        <dbReference type="EMBL" id="GHE38369.1"/>
    </source>
</evidence>
<feature type="repeat" description="TPR" evidence="1">
    <location>
        <begin position="142"/>
        <end position="175"/>
    </location>
</feature>
<evidence type="ECO:0000259" key="3">
    <source>
        <dbReference type="Pfam" id="PF12688"/>
    </source>
</evidence>
<proteinExistence type="predicted"/>
<protein>
    <recommendedName>
        <fullName evidence="3">Tetratrico peptide repeat group 5 domain-containing protein</fullName>
    </recommendedName>
</protein>
<dbReference type="AlphaFoldDB" id="A0A919DF72"/>
<reference evidence="4" key="2">
    <citation type="submission" date="2020-09" db="EMBL/GenBank/DDBJ databases">
        <authorList>
            <person name="Sun Q."/>
            <person name="Ohkuma M."/>
        </authorList>
    </citation>
    <scope>NUCLEOTIDE SEQUENCE</scope>
    <source>
        <strain evidence="4">JCM 4784</strain>
    </source>
</reference>
<dbReference type="InterPro" id="IPR041656">
    <property type="entry name" value="TPR_5"/>
</dbReference>
<sequence>MGDTRGISGIGDADDIGDMGGIGDAGQVGDTGLSDGPGQAGDAGGADDAARAEDAGRADGSSGGETLGGRDALLARAVRLRESGHREEARTLLLTLSERCPDDAEVAYQTAWVHDTLGLEAEALPHYVRAIQLPGLSDDDRRGALLGLGSTYRILGKYPEAVATLRDASAEYPDDGALRAFLAMALYNTGRSRDAMEILLHQLATTSQDPEIARYRPAIEHYATDLDATV</sequence>
<evidence type="ECO:0000256" key="1">
    <source>
        <dbReference type="PROSITE-ProRule" id="PRU00339"/>
    </source>
</evidence>
<dbReference type="EMBL" id="BNBT01000004">
    <property type="protein sequence ID" value="GHE38369.1"/>
    <property type="molecule type" value="Genomic_DNA"/>
</dbReference>
<dbReference type="PROSITE" id="PS50005">
    <property type="entry name" value="TPR"/>
    <property type="match status" value="1"/>
</dbReference>
<dbReference type="Pfam" id="PF12688">
    <property type="entry name" value="TPR_5"/>
    <property type="match status" value="1"/>
</dbReference>
<feature type="compositionally biased region" description="Basic and acidic residues" evidence="2">
    <location>
        <begin position="48"/>
        <end position="57"/>
    </location>
</feature>
<dbReference type="SUPFAM" id="SSF48452">
    <property type="entry name" value="TPR-like"/>
    <property type="match status" value="1"/>
</dbReference>
<feature type="domain" description="Tetratrico peptide repeat group 5" evidence="3">
    <location>
        <begin position="106"/>
        <end position="226"/>
    </location>
</feature>
<comment type="caution">
    <text evidence="4">The sequence shown here is derived from an EMBL/GenBank/DDBJ whole genome shotgun (WGS) entry which is preliminary data.</text>
</comment>
<keyword evidence="1" id="KW-0802">TPR repeat</keyword>
<name>A0A919DF72_9ACTN</name>